<proteinExistence type="predicted"/>
<dbReference type="Pfam" id="PF10076">
    <property type="entry name" value="Phage_Mu_Gp48"/>
    <property type="match status" value="1"/>
</dbReference>
<dbReference type="KEGG" id="crs:FQB35_04620"/>
<keyword evidence="2" id="KW-1185">Reference proteome</keyword>
<gene>
    <name evidence="1" type="ORF">FQB35_04620</name>
</gene>
<dbReference type="InterPro" id="IPR018755">
    <property type="entry name" value="Phage_Mu_Gp48"/>
</dbReference>
<sequence>MKYLPGYYKTSQVIANITDVENSEIQQFKTSLDNTLNQFFVDLADTSLDRWEKELGIPVNSSKPDEYRRSVIKSKLRGQGTITVNLIKNVSESYSNGEVEVIEDNPNYSFTIKFVGTRGIPPNLDDLKSAIEEIKPAHLAVEYEFTYTVWSEVKNITWNDVKTGTWDDLKTRQIIV</sequence>
<dbReference type="OrthoDB" id="1629754at2"/>
<dbReference type="AlphaFoldDB" id="A0A5C0SK72"/>
<name>A0A5C0SK72_CRATE</name>
<dbReference type="EMBL" id="CP042243">
    <property type="protein sequence ID" value="QEK13588.1"/>
    <property type="molecule type" value="Genomic_DNA"/>
</dbReference>
<accession>A0A5C0SK72</accession>
<dbReference type="Proteomes" id="UP000324646">
    <property type="component" value="Chromosome"/>
</dbReference>
<protein>
    <submittedName>
        <fullName evidence="1">DUF2313 domain-containing protein</fullName>
    </submittedName>
</protein>
<evidence type="ECO:0000313" key="2">
    <source>
        <dbReference type="Proteomes" id="UP000324646"/>
    </source>
</evidence>
<reference evidence="1 2" key="1">
    <citation type="submission" date="2019-07" db="EMBL/GenBank/DDBJ databases">
        <title>Complete genome of Crassaminicella thermophila SY095.</title>
        <authorList>
            <person name="Li X."/>
        </authorList>
    </citation>
    <scope>NUCLEOTIDE SEQUENCE [LARGE SCALE GENOMIC DNA]</scope>
    <source>
        <strain evidence="1 2">SY095</strain>
    </source>
</reference>
<organism evidence="1 2">
    <name type="scientific">Crassaminicella thermophila</name>
    <dbReference type="NCBI Taxonomy" id="2599308"/>
    <lineage>
        <taxon>Bacteria</taxon>
        <taxon>Bacillati</taxon>
        <taxon>Bacillota</taxon>
        <taxon>Clostridia</taxon>
        <taxon>Eubacteriales</taxon>
        <taxon>Clostridiaceae</taxon>
        <taxon>Crassaminicella</taxon>
    </lineage>
</organism>
<evidence type="ECO:0000313" key="1">
    <source>
        <dbReference type="EMBL" id="QEK13588.1"/>
    </source>
</evidence>